<dbReference type="AlphaFoldDB" id="A0AAD7EVP4"/>
<keyword evidence="1" id="KW-0732">Signal</keyword>
<reference evidence="2" key="1">
    <citation type="submission" date="2023-03" db="EMBL/GenBank/DDBJ databases">
        <title>Massive genome expansion in bonnet fungi (Mycena s.s.) driven by repeated elements and novel gene families across ecological guilds.</title>
        <authorList>
            <consortium name="Lawrence Berkeley National Laboratory"/>
            <person name="Harder C.B."/>
            <person name="Miyauchi S."/>
            <person name="Viragh M."/>
            <person name="Kuo A."/>
            <person name="Thoen E."/>
            <person name="Andreopoulos B."/>
            <person name="Lu D."/>
            <person name="Skrede I."/>
            <person name="Drula E."/>
            <person name="Henrissat B."/>
            <person name="Morin E."/>
            <person name="Kohler A."/>
            <person name="Barry K."/>
            <person name="LaButti K."/>
            <person name="Morin E."/>
            <person name="Salamov A."/>
            <person name="Lipzen A."/>
            <person name="Mereny Z."/>
            <person name="Hegedus B."/>
            <person name="Baldrian P."/>
            <person name="Stursova M."/>
            <person name="Weitz H."/>
            <person name="Taylor A."/>
            <person name="Grigoriev I.V."/>
            <person name="Nagy L.G."/>
            <person name="Martin F."/>
            <person name="Kauserud H."/>
        </authorList>
    </citation>
    <scope>NUCLEOTIDE SEQUENCE</scope>
    <source>
        <strain evidence="2">CBHHK002</strain>
    </source>
</reference>
<keyword evidence="3" id="KW-1185">Reference proteome</keyword>
<evidence type="ECO:0000313" key="3">
    <source>
        <dbReference type="Proteomes" id="UP001218218"/>
    </source>
</evidence>
<evidence type="ECO:0000256" key="1">
    <source>
        <dbReference type="SAM" id="SignalP"/>
    </source>
</evidence>
<accession>A0AAD7EVP4</accession>
<gene>
    <name evidence="2" type="ORF">DFH08DRAFT_995736</name>
</gene>
<feature type="chain" id="PRO_5041966904" evidence="1">
    <location>
        <begin position="23"/>
        <end position="252"/>
    </location>
</feature>
<comment type="caution">
    <text evidence="2">The sequence shown here is derived from an EMBL/GenBank/DDBJ whole genome shotgun (WGS) entry which is preliminary data.</text>
</comment>
<name>A0AAD7EVP4_9AGAR</name>
<dbReference type="Proteomes" id="UP001218218">
    <property type="component" value="Unassembled WGS sequence"/>
</dbReference>
<feature type="signal peptide" evidence="1">
    <location>
        <begin position="1"/>
        <end position="22"/>
    </location>
</feature>
<dbReference type="EMBL" id="JARIHO010000014">
    <property type="protein sequence ID" value="KAJ7350799.1"/>
    <property type="molecule type" value="Genomic_DNA"/>
</dbReference>
<evidence type="ECO:0000313" key="2">
    <source>
        <dbReference type="EMBL" id="KAJ7350799.1"/>
    </source>
</evidence>
<proteinExistence type="predicted"/>
<protein>
    <submittedName>
        <fullName evidence="2">Uncharacterized protein</fullName>
    </submittedName>
</protein>
<organism evidence="2 3">
    <name type="scientific">Mycena albidolilacea</name>
    <dbReference type="NCBI Taxonomy" id="1033008"/>
    <lineage>
        <taxon>Eukaryota</taxon>
        <taxon>Fungi</taxon>
        <taxon>Dikarya</taxon>
        <taxon>Basidiomycota</taxon>
        <taxon>Agaricomycotina</taxon>
        <taxon>Agaricomycetes</taxon>
        <taxon>Agaricomycetidae</taxon>
        <taxon>Agaricales</taxon>
        <taxon>Marasmiineae</taxon>
        <taxon>Mycenaceae</taxon>
        <taxon>Mycena</taxon>
    </lineage>
</organism>
<sequence length="252" mass="26841">MVGSMGLTNTLSFLGLLTLASATWLPDSRNADAPCHKDSAVEPRAATTTMTNGSSIVCGKVGTMTWCASGILTKGCTSSTTSNCYGMYLTSNASAMLDTDHLDSPRQRNEWHFSTVASGQSFSYSWKQYLDSTTSSNNFFHLMQVFGLSESNPIVALDALGGNLKIVDFSNTNKSCGSLPCPSTPLFNYFGKYTTHTISGKFGPSGSLTYVVTGPSGNIIISYTRTSGLGKDGGYIKFGTYRSVYPSMAAVK</sequence>